<dbReference type="Proteomes" id="UP000242520">
    <property type="component" value="Unassembled WGS sequence"/>
</dbReference>
<accession>A0A1M5SH81</accession>
<evidence type="ECO:0000259" key="1">
    <source>
        <dbReference type="PROSITE" id="PS51832"/>
    </source>
</evidence>
<name>A0A1M5SH81_9FIRM</name>
<protein>
    <submittedName>
        <fullName evidence="2">HD domain-containing protein</fullName>
    </submittedName>
</protein>
<dbReference type="CDD" id="cd00077">
    <property type="entry name" value="HDc"/>
    <property type="match status" value="2"/>
</dbReference>
<dbReference type="AlphaFoldDB" id="A0A1M5SH81"/>
<feature type="domain" description="HD-GYP" evidence="1">
    <location>
        <begin position="217"/>
        <end position="405"/>
    </location>
</feature>
<dbReference type="InterPro" id="IPR037522">
    <property type="entry name" value="HD_GYP_dom"/>
</dbReference>
<reference evidence="3" key="1">
    <citation type="submission" date="2016-11" db="EMBL/GenBank/DDBJ databases">
        <authorList>
            <person name="Varghese N."/>
            <person name="Submissions S."/>
        </authorList>
    </citation>
    <scope>NUCLEOTIDE SEQUENCE [LARGE SCALE GENOMIC DNA]</scope>
    <source>
        <strain evidence="3">DSM 15285</strain>
    </source>
</reference>
<dbReference type="Gene3D" id="1.10.3210.10">
    <property type="entry name" value="Hypothetical protein af1432"/>
    <property type="match status" value="2"/>
</dbReference>
<evidence type="ECO:0000313" key="2">
    <source>
        <dbReference type="EMBL" id="SHH37825.1"/>
    </source>
</evidence>
<dbReference type="RefSeq" id="WP_072725636.1">
    <property type="nucleotide sequence ID" value="NZ_FQXH01000020.1"/>
</dbReference>
<dbReference type="PROSITE" id="PS51832">
    <property type="entry name" value="HD_GYP"/>
    <property type="match status" value="2"/>
</dbReference>
<gene>
    <name evidence="2" type="ORF">SAMN02744040_01764</name>
</gene>
<dbReference type="PANTHER" id="PTHR43155:SF1">
    <property type="entry name" value="3'3'-CGAMP-SPECIFIC PHOSPHODIESTERASE 1"/>
    <property type="match status" value="1"/>
</dbReference>
<organism evidence="2 3">
    <name type="scientific">Tepidibacter thalassicus DSM 15285</name>
    <dbReference type="NCBI Taxonomy" id="1123350"/>
    <lineage>
        <taxon>Bacteria</taxon>
        <taxon>Bacillati</taxon>
        <taxon>Bacillota</taxon>
        <taxon>Clostridia</taxon>
        <taxon>Peptostreptococcales</taxon>
        <taxon>Peptostreptococcaceae</taxon>
        <taxon>Tepidibacter</taxon>
    </lineage>
</organism>
<dbReference type="SUPFAM" id="SSF109604">
    <property type="entry name" value="HD-domain/PDEase-like"/>
    <property type="match status" value="2"/>
</dbReference>
<dbReference type="Pfam" id="PF13487">
    <property type="entry name" value="HD_5"/>
    <property type="match status" value="2"/>
</dbReference>
<dbReference type="PANTHER" id="PTHR43155">
    <property type="entry name" value="CYCLIC DI-GMP PHOSPHODIESTERASE PA4108-RELATED"/>
    <property type="match status" value="1"/>
</dbReference>
<evidence type="ECO:0000313" key="3">
    <source>
        <dbReference type="Proteomes" id="UP000242520"/>
    </source>
</evidence>
<dbReference type="STRING" id="1123350.SAMN02744040_01764"/>
<keyword evidence="3" id="KW-1185">Reference proteome</keyword>
<dbReference type="InterPro" id="IPR003607">
    <property type="entry name" value="HD/PDEase_dom"/>
</dbReference>
<dbReference type="SMART" id="SM00471">
    <property type="entry name" value="HDc"/>
    <property type="match status" value="2"/>
</dbReference>
<proteinExistence type="predicted"/>
<sequence length="405" mass="46980">MIFNFNDFLISISTALDFVEMDMLSVTTNHSKRVGYIAFKLAKEFNLNNKEQIDILSLSILHDNGLTQTLLDNNVEFGNFKNFHIEESFKDHCIIGENNIKSFPFLTNPKNIIKYHHETYDGKGFFGLKGEEIPIMAQLIGFADYVDFTFNYENVDINKKNKIIEYVKSEKDKRFSKAVVDAFLKIANSDSFWISLKNENIKNQLKREIPNYEQDLSFDEILRMMNIFSKIIDSKSKFTQKHSCELSQKVSIMADNYEFSHDEKIKLIISAKLHDIGKLAISNSILDKPGKLSDEEFSLIKKHSYYTKVCLKDIKGFEEITKWASNHHEKLNGKGYPNGLNYKDLDFNSRLMTCLDIYQALTEDRPYRKPLSHEKAISILKEMGINKEVDLSIVNDIDKVFSPKY</sequence>
<dbReference type="EMBL" id="FQXH01000020">
    <property type="protein sequence ID" value="SHH37825.1"/>
    <property type="molecule type" value="Genomic_DNA"/>
</dbReference>
<feature type="domain" description="HD-GYP" evidence="1">
    <location>
        <begin position="5"/>
        <end position="199"/>
    </location>
</feature>
<dbReference type="OrthoDB" id="9804747at2"/>